<feature type="domain" description="A9CJY8-like N-terminal" evidence="2">
    <location>
        <begin position="13"/>
        <end position="58"/>
    </location>
</feature>
<dbReference type="EMBL" id="CP036426">
    <property type="protein sequence ID" value="QDV38018.1"/>
    <property type="molecule type" value="Genomic_DNA"/>
</dbReference>
<evidence type="ECO:0000313" key="3">
    <source>
        <dbReference type="EMBL" id="QDV38018.1"/>
    </source>
</evidence>
<name>A0A518HAX9_9BACT</name>
<proteinExistence type="predicted"/>
<dbReference type="PIRSF" id="PIRSF008459">
    <property type="entry name" value="UCP008459"/>
    <property type="match status" value="1"/>
</dbReference>
<evidence type="ECO:0000313" key="4">
    <source>
        <dbReference type="Proteomes" id="UP000317835"/>
    </source>
</evidence>
<dbReference type="SUPFAM" id="SSF55021">
    <property type="entry name" value="ACT-like"/>
    <property type="match status" value="2"/>
</dbReference>
<dbReference type="Pfam" id="PF21631">
    <property type="entry name" value="A9CJY8-like_N"/>
    <property type="match status" value="1"/>
</dbReference>
<dbReference type="InterPro" id="IPR027795">
    <property type="entry name" value="CASTOR_ACT_dom"/>
</dbReference>
<dbReference type="PANTHER" id="PTHR31131">
    <property type="entry name" value="CHROMOSOME 1, WHOLE GENOME SHOTGUN SEQUENCE"/>
    <property type="match status" value="1"/>
</dbReference>
<dbReference type="AlphaFoldDB" id="A0A518HAX9"/>
<dbReference type="PANTHER" id="PTHR31131:SF6">
    <property type="entry name" value="CASTOR ACT DOMAIN-CONTAINING PROTEIN"/>
    <property type="match status" value="1"/>
</dbReference>
<feature type="domain" description="CASTOR ACT" evidence="1">
    <location>
        <begin position="62"/>
        <end position="123"/>
    </location>
</feature>
<evidence type="ECO:0000259" key="1">
    <source>
        <dbReference type="Pfam" id="PF13840"/>
    </source>
</evidence>
<dbReference type="InterPro" id="IPR051719">
    <property type="entry name" value="CASTOR_mTORC1"/>
</dbReference>
<gene>
    <name evidence="3" type="ORF">ElP_59660</name>
</gene>
<dbReference type="OrthoDB" id="5615858at2"/>
<dbReference type="InterPro" id="IPR045865">
    <property type="entry name" value="ACT-like_dom_sf"/>
</dbReference>
<dbReference type="InterPro" id="IPR016540">
    <property type="entry name" value="UCP008459"/>
</dbReference>
<sequence>MSARPLVLDLLPGSFAVSRLDPGAAVPGWADRPGSPLSSRTRTADELSVVCPADLVPEGVRAERGWRAFRVEGPLPFALTGVLASIAGPLADAGVNLFVVSTFDTDYVLVPGRLLDRAAAALEAEGHAVRRPAGS</sequence>
<accession>A0A518HAX9</accession>
<dbReference type="RefSeq" id="WP_145276206.1">
    <property type="nucleotide sequence ID" value="NZ_CP036426.1"/>
</dbReference>
<dbReference type="InterPro" id="IPR049447">
    <property type="entry name" value="A9CJY8-like_N"/>
</dbReference>
<dbReference type="Proteomes" id="UP000317835">
    <property type="component" value="Chromosome"/>
</dbReference>
<keyword evidence="4" id="KW-1185">Reference proteome</keyword>
<dbReference type="KEGG" id="tpla:ElP_59660"/>
<dbReference type="Gene3D" id="3.30.2130.10">
    <property type="entry name" value="VC0802-like"/>
    <property type="match status" value="1"/>
</dbReference>
<reference evidence="3 4" key="1">
    <citation type="submission" date="2019-02" db="EMBL/GenBank/DDBJ databases">
        <title>Deep-cultivation of Planctomycetes and their phenomic and genomic characterization uncovers novel biology.</title>
        <authorList>
            <person name="Wiegand S."/>
            <person name="Jogler M."/>
            <person name="Boedeker C."/>
            <person name="Pinto D."/>
            <person name="Vollmers J."/>
            <person name="Rivas-Marin E."/>
            <person name="Kohn T."/>
            <person name="Peeters S.H."/>
            <person name="Heuer A."/>
            <person name="Rast P."/>
            <person name="Oberbeckmann S."/>
            <person name="Bunk B."/>
            <person name="Jeske O."/>
            <person name="Meyerdierks A."/>
            <person name="Storesund J.E."/>
            <person name="Kallscheuer N."/>
            <person name="Luecker S."/>
            <person name="Lage O.M."/>
            <person name="Pohl T."/>
            <person name="Merkel B.J."/>
            <person name="Hornburger P."/>
            <person name="Mueller R.-W."/>
            <person name="Bruemmer F."/>
            <person name="Labrenz M."/>
            <person name="Spormann A.M."/>
            <person name="Op den Camp H."/>
            <person name="Overmann J."/>
            <person name="Amann R."/>
            <person name="Jetten M.S.M."/>
            <person name="Mascher T."/>
            <person name="Medema M.H."/>
            <person name="Devos D.P."/>
            <person name="Kaster A.-K."/>
            <person name="Ovreas L."/>
            <person name="Rohde M."/>
            <person name="Galperin M.Y."/>
            <person name="Jogler C."/>
        </authorList>
    </citation>
    <scope>NUCLEOTIDE SEQUENCE [LARGE SCALE GENOMIC DNA]</scope>
    <source>
        <strain evidence="3 4">ElP</strain>
    </source>
</reference>
<dbReference type="Pfam" id="PF13840">
    <property type="entry name" value="ACT_7"/>
    <property type="match status" value="1"/>
</dbReference>
<protein>
    <submittedName>
        <fullName evidence="3">Uncharacterized protein</fullName>
    </submittedName>
</protein>
<evidence type="ECO:0000259" key="2">
    <source>
        <dbReference type="Pfam" id="PF21631"/>
    </source>
</evidence>
<organism evidence="3 4">
    <name type="scientific">Tautonia plasticadhaerens</name>
    <dbReference type="NCBI Taxonomy" id="2527974"/>
    <lineage>
        <taxon>Bacteria</taxon>
        <taxon>Pseudomonadati</taxon>
        <taxon>Planctomycetota</taxon>
        <taxon>Planctomycetia</taxon>
        <taxon>Isosphaerales</taxon>
        <taxon>Isosphaeraceae</taxon>
        <taxon>Tautonia</taxon>
    </lineage>
</organism>